<evidence type="ECO:0000313" key="2">
    <source>
        <dbReference type="Proteomes" id="UP001143910"/>
    </source>
</evidence>
<evidence type="ECO:0000313" key="1">
    <source>
        <dbReference type="EMBL" id="KAJ2970978.1"/>
    </source>
</evidence>
<dbReference type="EMBL" id="JANJQO010001432">
    <property type="protein sequence ID" value="KAJ2970978.1"/>
    <property type="molecule type" value="Genomic_DNA"/>
</dbReference>
<comment type="caution">
    <text evidence="1">The sequence shown here is derived from an EMBL/GenBank/DDBJ whole genome shotgun (WGS) entry which is preliminary data.</text>
</comment>
<accession>A0ACC1MW57</accession>
<gene>
    <name evidence="1" type="ORF">NQ176_g7920</name>
</gene>
<reference evidence="1" key="1">
    <citation type="submission" date="2022-08" db="EMBL/GenBank/DDBJ databases">
        <title>Genome Sequence of Lecanicillium fungicola.</title>
        <authorList>
            <person name="Buettner E."/>
        </authorList>
    </citation>
    <scope>NUCLEOTIDE SEQUENCE</scope>
    <source>
        <strain evidence="1">Babe33</strain>
    </source>
</reference>
<dbReference type="Proteomes" id="UP001143910">
    <property type="component" value="Unassembled WGS sequence"/>
</dbReference>
<proteinExistence type="predicted"/>
<name>A0ACC1MW57_9HYPO</name>
<protein>
    <submittedName>
        <fullName evidence="1">Uncharacterized protein</fullName>
    </submittedName>
</protein>
<sequence>MSRASSTRAPRDTGFPEPFSTERNTTLPHPDADLSANACITQDDVYADLALRRTGGGSLSFLHRSKKYSKKGVSHGIVAPNLAAATPSLTSLAPSTTASTTNYVVQKQESISQRTHNMSQPSIIETPPSPTISKYARDSFATSRREDDDETPPTSPDDASMKSSRKLFGRFRRHH</sequence>
<keyword evidence="2" id="KW-1185">Reference proteome</keyword>
<organism evidence="1 2">
    <name type="scientific">Zarea fungicola</name>
    <dbReference type="NCBI Taxonomy" id="93591"/>
    <lineage>
        <taxon>Eukaryota</taxon>
        <taxon>Fungi</taxon>
        <taxon>Dikarya</taxon>
        <taxon>Ascomycota</taxon>
        <taxon>Pezizomycotina</taxon>
        <taxon>Sordariomycetes</taxon>
        <taxon>Hypocreomycetidae</taxon>
        <taxon>Hypocreales</taxon>
        <taxon>Cordycipitaceae</taxon>
        <taxon>Zarea</taxon>
    </lineage>
</organism>